<sequence length="159" mass="18023">MTHKPFDCFLEDYREILPLGTVVEWNFSCQLGAWLDDIVYHSFVRYSEERVGHCWYLKYVSPVDHTEVDLLPEITVVSGDPFNSDPEDPELMGMEMREKVVRGEELLVIMTEITMVDLPLGATENRVCGPIDIEKALTEGVKAFEPGLLTKANRGILCG</sequence>
<dbReference type="EMBL" id="CM046393">
    <property type="protein sequence ID" value="KAI8551269.1"/>
    <property type="molecule type" value="Genomic_DNA"/>
</dbReference>
<reference evidence="1" key="1">
    <citation type="submission" date="2022-02" db="EMBL/GenBank/DDBJ databases">
        <title>Plant Genome Project.</title>
        <authorList>
            <person name="Zhang R.-G."/>
        </authorList>
    </citation>
    <scope>NUCLEOTIDE SEQUENCE</scope>
    <source>
        <strain evidence="1">AT1</strain>
    </source>
</reference>
<proteinExistence type="predicted"/>
<organism evidence="1 2">
    <name type="scientific">Rhododendron molle</name>
    <name type="common">Chinese azalea</name>
    <name type="synonym">Azalea mollis</name>
    <dbReference type="NCBI Taxonomy" id="49168"/>
    <lineage>
        <taxon>Eukaryota</taxon>
        <taxon>Viridiplantae</taxon>
        <taxon>Streptophyta</taxon>
        <taxon>Embryophyta</taxon>
        <taxon>Tracheophyta</taxon>
        <taxon>Spermatophyta</taxon>
        <taxon>Magnoliopsida</taxon>
        <taxon>eudicotyledons</taxon>
        <taxon>Gunneridae</taxon>
        <taxon>Pentapetalae</taxon>
        <taxon>asterids</taxon>
        <taxon>Ericales</taxon>
        <taxon>Ericaceae</taxon>
        <taxon>Ericoideae</taxon>
        <taxon>Rhodoreae</taxon>
        <taxon>Rhododendron</taxon>
    </lineage>
</organism>
<comment type="caution">
    <text evidence="1">The sequence shown here is derived from an EMBL/GenBank/DDBJ whole genome shotgun (WGS) entry which is preliminary data.</text>
</comment>
<keyword evidence="2" id="KW-1185">Reference proteome</keyword>
<accession>A0ACC0NEE0</accession>
<protein>
    <submittedName>
        <fullName evidence="1">Uncharacterized protein</fullName>
    </submittedName>
</protein>
<dbReference type="Proteomes" id="UP001062846">
    <property type="component" value="Chromosome 6"/>
</dbReference>
<gene>
    <name evidence="1" type="ORF">RHMOL_Rhmol06G0172400</name>
</gene>
<evidence type="ECO:0000313" key="2">
    <source>
        <dbReference type="Proteomes" id="UP001062846"/>
    </source>
</evidence>
<name>A0ACC0NEE0_RHOML</name>
<evidence type="ECO:0000313" key="1">
    <source>
        <dbReference type="EMBL" id="KAI8551269.1"/>
    </source>
</evidence>